<gene>
    <name evidence="8" type="ORF">CYJ57_07115</name>
</gene>
<dbReference type="Proteomes" id="UP000234384">
    <property type="component" value="Unassembled WGS sequence"/>
</dbReference>
<dbReference type="InterPro" id="IPR003370">
    <property type="entry name" value="Chromate_transpt"/>
</dbReference>
<dbReference type="AlphaFoldDB" id="A0A2I1JW19"/>
<evidence type="ECO:0000256" key="3">
    <source>
        <dbReference type="ARBA" id="ARBA00022475"/>
    </source>
</evidence>
<evidence type="ECO:0000313" key="9">
    <source>
        <dbReference type="Proteomes" id="UP000234384"/>
    </source>
</evidence>
<dbReference type="Pfam" id="PF02417">
    <property type="entry name" value="Chromate_transp"/>
    <property type="match status" value="1"/>
</dbReference>
<reference evidence="8 9" key="1">
    <citation type="submission" date="2017-12" db="EMBL/GenBank/DDBJ databases">
        <title>Phylogenetic diversity of female urinary microbiome.</title>
        <authorList>
            <person name="Thomas-White K."/>
            <person name="Wolfe A.J."/>
        </authorList>
    </citation>
    <scope>NUCLEOTIDE SEQUENCE [LARGE SCALE GENOMIC DNA]</scope>
    <source>
        <strain evidence="8 9">UMB0898</strain>
    </source>
</reference>
<keyword evidence="3" id="KW-1003">Cell membrane</keyword>
<comment type="subcellular location">
    <subcellularLocation>
        <location evidence="1">Cell membrane</location>
        <topology evidence="1">Multi-pass membrane protein</topology>
    </subcellularLocation>
</comment>
<dbReference type="RefSeq" id="WP_101954699.1">
    <property type="nucleotide sequence ID" value="NZ_PKHE01000024.1"/>
</dbReference>
<evidence type="ECO:0000256" key="7">
    <source>
        <dbReference type="SAM" id="Phobius"/>
    </source>
</evidence>
<dbReference type="GO" id="GO:0005886">
    <property type="term" value="C:plasma membrane"/>
    <property type="evidence" value="ECO:0007669"/>
    <property type="project" value="UniProtKB-SubCell"/>
</dbReference>
<comment type="similarity">
    <text evidence="2">Belongs to the chromate ion transporter (CHR) (TC 2.A.51) family.</text>
</comment>
<keyword evidence="5 7" id="KW-1133">Transmembrane helix</keyword>
<dbReference type="EMBL" id="PKHE01000024">
    <property type="protein sequence ID" value="PKY87575.1"/>
    <property type="molecule type" value="Genomic_DNA"/>
</dbReference>
<keyword evidence="6 7" id="KW-0472">Membrane</keyword>
<feature type="transmembrane region" description="Helical" evidence="7">
    <location>
        <begin position="77"/>
        <end position="99"/>
    </location>
</feature>
<feature type="transmembrane region" description="Helical" evidence="7">
    <location>
        <begin position="142"/>
        <end position="162"/>
    </location>
</feature>
<keyword evidence="4 7" id="KW-0812">Transmembrane</keyword>
<evidence type="ECO:0000256" key="2">
    <source>
        <dbReference type="ARBA" id="ARBA00005262"/>
    </source>
</evidence>
<sequence length="188" mass="20347">MLYLKLIWVFFQIGLLSFGGGYAVLPMIDRLIVQELGWMTPQQFIDVLTISEMTPGPIAINAATFVGNQLLGVPGGIVATLGIVLPSMIIVILLAYIFFKFQEVNLVQDVVASMSPAVVALIASAGLTIILTAFFGTTTFPVVLSDFNVISFIIFVISLGLIRKYEINPIRIIIGSGIAGFIIFSFIV</sequence>
<evidence type="ECO:0000313" key="8">
    <source>
        <dbReference type="EMBL" id="PKY87575.1"/>
    </source>
</evidence>
<dbReference type="InterPro" id="IPR052518">
    <property type="entry name" value="CHR_Transporter"/>
</dbReference>
<evidence type="ECO:0000256" key="1">
    <source>
        <dbReference type="ARBA" id="ARBA00004651"/>
    </source>
</evidence>
<dbReference type="OrthoDB" id="9027281at2"/>
<dbReference type="PANTHER" id="PTHR43663:SF1">
    <property type="entry name" value="CHROMATE TRANSPORTER"/>
    <property type="match status" value="1"/>
</dbReference>
<evidence type="ECO:0000256" key="4">
    <source>
        <dbReference type="ARBA" id="ARBA00022692"/>
    </source>
</evidence>
<feature type="transmembrane region" description="Helical" evidence="7">
    <location>
        <begin position="111"/>
        <end position="136"/>
    </location>
</feature>
<dbReference type="PANTHER" id="PTHR43663">
    <property type="entry name" value="CHROMATE TRANSPORT PROTEIN-RELATED"/>
    <property type="match status" value="1"/>
</dbReference>
<accession>A0A2I1JW19</accession>
<feature type="transmembrane region" description="Helical" evidence="7">
    <location>
        <begin position="169"/>
        <end position="187"/>
    </location>
</feature>
<evidence type="ECO:0000256" key="6">
    <source>
        <dbReference type="ARBA" id="ARBA00023136"/>
    </source>
</evidence>
<organism evidence="8 9">
    <name type="scientific">Falseniella ignava</name>
    <dbReference type="NCBI Taxonomy" id="137730"/>
    <lineage>
        <taxon>Bacteria</taxon>
        <taxon>Bacillati</taxon>
        <taxon>Bacillota</taxon>
        <taxon>Bacilli</taxon>
        <taxon>Lactobacillales</taxon>
        <taxon>Aerococcaceae</taxon>
        <taxon>Falseniella</taxon>
    </lineage>
</organism>
<name>A0A2I1JW19_9LACT</name>
<evidence type="ECO:0000256" key="5">
    <source>
        <dbReference type="ARBA" id="ARBA00022989"/>
    </source>
</evidence>
<comment type="caution">
    <text evidence="8">The sequence shown here is derived from an EMBL/GenBank/DDBJ whole genome shotgun (WGS) entry which is preliminary data.</text>
</comment>
<dbReference type="GO" id="GO:0015109">
    <property type="term" value="F:chromate transmembrane transporter activity"/>
    <property type="evidence" value="ECO:0007669"/>
    <property type="project" value="InterPro"/>
</dbReference>
<proteinExistence type="inferred from homology"/>
<feature type="transmembrane region" description="Helical" evidence="7">
    <location>
        <begin position="7"/>
        <end position="28"/>
    </location>
</feature>
<protein>
    <submittedName>
        <fullName evidence="8">Chromate transporter</fullName>
    </submittedName>
</protein>